<accession>A0A3E0VJR3</accession>
<name>A0A3E0VJR3_9MICO</name>
<reference evidence="2 3" key="1">
    <citation type="submission" date="2017-04" db="EMBL/GenBank/DDBJ databases">
        <title>Comparative genome analysis of Subtercola boreus.</title>
        <authorList>
            <person name="Cho Y.-J."/>
            <person name="Cho A."/>
            <person name="Kim O.-S."/>
            <person name="Lee J.-I."/>
        </authorList>
    </citation>
    <scope>NUCLEOTIDE SEQUENCE [LARGE SCALE GENOMIC DNA]</scope>
    <source>
        <strain evidence="2 3">K300</strain>
    </source>
</reference>
<comment type="caution">
    <text evidence="2">The sequence shown here is derived from an EMBL/GenBank/DDBJ whole genome shotgun (WGS) entry which is preliminary data.</text>
</comment>
<proteinExistence type="predicted"/>
<sequence>MSASSGPARSGPTIDETQPHAVYSPTPWSDDVWFMAHDGRCLGWILRYAEGDRQLFGVYTYGCDERGLRVWVASETTLARASVYMGFHVRELLEQSKRLGPDPVNPLGLHERRPAPKNP</sequence>
<feature type="compositionally biased region" description="Basic and acidic residues" evidence="1">
    <location>
        <begin position="109"/>
        <end position="119"/>
    </location>
</feature>
<dbReference type="EMBL" id="NBWZ01000001">
    <property type="protein sequence ID" value="RFA09961.1"/>
    <property type="molecule type" value="Genomic_DNA"/>
</dbReference>
<evidence type="ECO:0000256" key="1">
    <source>
        <dbReference type="SAM" id="MobiDB-lite"/>
    </source>
</evidence>
<organism evidence="2 3">
    <name type="scientific">Subtercola boreus</name>
    <dbReference type="NCBI Taxonomy" id="120213"/>
    <lineage>
        <taxon>Bacteria</taxon>
        <taxon>Bacillati</taxon>
        <taxon>Actinomycetota</taxon>
        <taxon>Actinomycetes</taxon>
        <taxon>Micrococcales</taxon>
        <taxon>Microbacteriaceae</taxon>
        <taxon>Subtercola</taxon>
    </lineage>
</organism>
<dbReference type="Proteomes" id="UP000256486">
    <property type="component" value="Unassembled WGS sequence"/>
</dbReference>
<protein>
    <submittedName>
        <fullName evidence="2">Uncharacterized protein</fullName>
    </submittedName>
</protein>
<gene>
    <name evidence="2" type="ORF">B7R54_12680</name>
</gene>
<evidence type="ECO:0000313" key="3">
    <source>
        <dbReference type="Proteomes" id="UP000256486"/>
    </source>
</evidence>
<feature type="region of interest" description="Disordered" evidence="1">
    <location>
        <begin position="98"/>
        <end position="119"/>
    </location>
</feature>
<feature type="region of interest" description="Disordered" evidence="1">
    <location>
        <begin position="1"/>
        <end position="22"/>
    </location>
</feature>
<keyword evidence="3" id="KW-1185">Reference proteome</keyword>
<dbReference type="RefSeq" id="WP_116415359.1">
    <property type="nucleotide sequence ID" value="NZ_NBWZ01000001.1"/>
</dbReference>
<dbReference type="AlphaFoldDB" id="A0A3E0VJR3"/>
<dbReference type="OrthoDB" id="5117570at2"/>
<evidence type="ECO:0000313" key="2">
    <source>
        <dbReference type="EMBL" id="RFA09961.1"/>
    </source>
</evidence>